<proteinExistence type="inferred from homology"/>
<evidence type="ECO:0000259" key="2">
    <source>
        <dbReference type="Pfam" id="PF03795"/>
    </source>
</evidence>
<dbReference type="RefSeq" id="WP_262166432.1">
    <property type="nucleotide sequence ID" value="NZ_CP104965.1"/>
</dbReference>
<evidence type="ECO:0000256" key="1">
    <source>
        <dbReference type="ARBA" id="ARBA00007689"/>
    </source>
</evidence>
<evidence type="ECO:0000313" key="4">
    <source>
        <dbReference type="Proteomes" id="UP001061862"/>
    </source>
</evidence>
<comment type="similarity">
    <text evidence="1">Belongs to the YciI family.</text>
</comment>
<gene>
    <name evidence="3" type="ORF">N8A98_14920</name>
</gene>
<accession>A0ABY6CBR1</accession>
<reference evidence="3 4" key="1">
    <citation type="submission" date="2022-09" db="EMBL/GenBank/DDBJ databases">
        <title>Interaction between co-microsymbionts with complementary sets of symbiotic genes in legume-rhizobium systems.</title>
        <authorList>
            <person name="Safronova V."/>
            <person name="Sazanova A."/>
            <person name="Afonin A."/>
            <person name="Chirak E."/>
        </authorList>
    </citation>
    <scope>NUCLEOTIDE SEQUENCE [LARGE SCALE GENOMIC DNA]</scope>
    <source>
        <strain evidence="3 4">A18/4-1</strain>
    </source>
</reference>
<dbReference type="Pfam" id="PF03795">
    <property type="entry name" value="YCII"/>
    <property type="match status" value="1"/>
</dbReference>
<dbReference type="InterPro" id="IPR005545">
    <property type="entry name" value="YCII"/>
</dbReference>
<dbReference type="EMBL" id="CP104965">
    <property type="protein sequence ID" value="UXN68547.1"/>
    <property type="molecule type" value="Genomic_DNA"/>
</dbReference>
<sequence length="116" mass="12644">MKYLLMLYADEKAGAAIPPEQMAGFMGKMHAYQEALEKAGAFVATAGLTPTSDAKTIKLDAGQLKVHDGPYADTREQFGGYYIMEAPDMNRAMELAAQCPAATWGSIEIRPFHADR</sequence>
<organism evidence="3 4">
    <name type="scientific">Devosia neptuniae</name>
    <dbReference type="NCBI Taxonomy" id="191302"/>
    <lineage>
        <taxon>Bacteria</taxon>
        <taxon>Pseudomonadati</taxon>
        <taxon>Pseudomonadota</taxon>
        <taxon>Alphaproteobacteria</taxon>
        <taxon>Hyphomicrobiales</taxon>
        <taxon>Devosiaceae</taxon>
        <taxon>Devosia</taxon>
    </lineage>
</organism>
<evidence type="ECO:0000313" key="3">
    <source>
        <dbReference type="EMBL" id="UXN68547.1"/>
    </source>
</evidence>
<keyword evidence="4" id="KW-1185">Reference proteome</keyword>
<dbReference type="Gene3D" id="3.30.70.1060">
    <property type="entry name" value="Dimeric alpha+beta barrel"/>
    <property type="match status" value="1"/>
</dbReference>
<dbReference type="InterPro" id="IPR011008">
    <property type="entry name" value="Dimeric_a/b-barrel"/>
</dbReference>
<protein>
    <submittedName>
        <fullName evidence="3">YciI family protein</fullName>
    </submittedName>
</protein>
<dbReference type="Proteomes" id="UP001061862">
    <property type="component" value="Chromosome"/>
</dbReference>
<dbReference type="PANTHER" id="PTHR35174:SF3">
    <property type="entry name" value="BLL7171 PROTEIN"/>
    <property type="match status" value="1"/>
</dbReference>
<name>A0ABY6CBR1_9HYPH</name>
<dbReference type="PANTHER" id="PTHR35174">
    <property type="entry name" value="BLL7171 PROTEIN-RELATED"/>
    <property type="match status" value="1"/>
</dbReference>
<feature type="domain" description="YCII-related" evidence="2">
    <location>
        <begin position="1"/>
        <end position="111"/>
    </location>
</feature>
<dbReference type="SUPFAM" id="SSF54909">
    <property type="entry name" value="Dimeric alpha+beta barrel"/>
    <property type="match status" value="1"/>
</dbReference>